<keyword evidence="7" id="KW-1185">Reference proteome</keyword>
<keyword evidence="3 4" id="KW-0520">NAD</keyword>
<dbReference type="SUPFAM" id="SSF51735">
    <property type="entry name" value="NAD(P)-binding Rossmann-fold domains"/>
    <property type="match status" value="1"/>
</dbReference>
<dbReference type="InterPro" id="IPR056365">
    <property type="entry name" value="NAD-GDH_2nd"/>
</dbReference>
<dbReference type="EC" id="1.4.1.2" evidence="4"/>
<dbReference type="OMA" id="DEYGMTS"/>
<protein>
    <recommendedName>
        <fullName evidence="4">NAD-specific glutamate dehydrogenase</fullName>
        <ecNumber evidence="4">1.4.1.2</ecNumber>
    </recommendedName>
</protein>
<feature type="domain" description="Glutamate/phenylalanine/leucine/valine/L-tryptophan dehydrogenase C-terminal" evidence="5">
    <location>
        <begin position="685"/>
        <end position="947"/>
    </location>
</feature>
<dbReference type="InterPro" id="IPR016210">
    <property type="entry name" value="NAD-GDH_euk"/>
</dbReference>
<evidence type="ECO:0000256" key="4">
    <source>
        <dbReference type="PIRNR" id="PIRNR000184"/>
    </source>
</evidence>
<dbReference type="EMBL" id="KN817612">
    <property type="protein sequence ID" value="KJA16943.1"/>
    <property type="molecule type" value="Genomic_DNA"/>
</dbReference>
<gene>
    <name evidence="6" type="ORF">HYPSUDRAFT_46859</name>
</gene>
<dbReference type="GO" id="GO:0006538">
    <property type="term" value="P:L-glutamate catabolic process"/>
    <property type="evidence" value="ECO:0007669"/>
    <property type="project" value="UniProtKB-UniRule"/>
</dbReference>
<dbReference type="PANTHER" id="PTHR11606">
    <property type="entry name" value="GLUTAMATE DEHYDROGENASE"/>
    <property type="match status" value="1"/>
</dbReference>
<evidence type="ECO:0000256" key="1">
    <source>
        <dbReference type="ARBA" id="ARBA00006382"/>
    </source>
</evidence>
<dbReference type="PIRSF" id="PIRSF000184">
    <property type="entry name" value="GDH_NAD"/>
    <property type="match status" value="1"/>
</dbReference>
<dbReference type="InterPro" id="IPR006096">
    <property type="entry name" value="Glu/Leu/Phe/Val/Trp_DH_C"/>
</dbReference>
<organism evidence="6 7">
    <name type="scientific">Hypholoma sublateritium (strain FD-334 SS-4)</name>
    <dbReference type="NCBI Taxonomy" id="945553"/>
    <lineage>
        <taxon>Eukaryota</taxon>
        <taxon>Fungi</taxon>
        <taxon>Dikarya</taxon>
        <taxon>Basidiomycota</taxon>
        <taxon>Agaricomycotina</taxon>
        <taxon>Agaricomycetes</taxon>
        <taxon>Agaricomycetidae</taxon>
        <taxon>Agaricales</taxon>
        <taxon>Agaricineae</taxon>
        <taxon>Strophariaceae</taxon>
        <taxon>Hypholoma</taxon>
    </lineage>
</organism>
<dbReference type="Proteomes" id="UP000054270">
    <property type="component" value="Unassembled WGS sequence"/>
</dbReference>
<dbReference type="Gene3D" id="3.40.50.720">
    <property type="entry name" value="NAD(P)-binding Rossmann-like Domain"/>
    <property type="match status" value="1"/>
</dbReference>
<proteinExistence type="inferred from homology"/>
<dbReference type="PANTHER" id="PTHR11606:SF24">
    <property type="entry name" value="NAD-SPECIFIC GLUTAMATE DEHYDROGENASE"/>
    <property type="match status" value="1"/>
</dbReference>
<dbReference type="OrthoDB" id="184415at2759"/>
<dbReference type="Pfam" id="PF23152">
    <property type="entry name" value="GDH_2nd"/>
    <property type="match status" value="1"/>
</dbReference>
<dbReference type="InterPro" id="IPR046346">
    <property type="entry name" value="Aminoacid_DH-like_N_sf"/>
</dbReference>
<dbReference type="STRING" id="945553.A0A0D2M167"/>
<keyword evidence="2 4" id="KW-0560">Oxidoreductase</keyword>
<dbReference type="GO" id="GO:0004352">
    <property type="term" value="F:glutamate dehydrogenase (NAD+) activity"/>
    <property type="evidence" value="ECO:0007669"/>
    <property type="project" value="UniProtKB-UniRule"/>
</dbReference>
<dbReference type="AlphaFoldDB" id="A0A0D2M167"/>
<evidence type="ECO:0000256" key="2">
    <source>
        <dbReference type="ARBA" id="ARBA00023002"/>
    </source>
</evidence>
<dbReference type="InterPro" id="IPR036291">
    <property type="entry name" value="NAD(P)-bd_dom_sf"/>
</dbReference>
<reference evidence="7" key="1">
    <citation type="submission" date="2014-04" db="EMBL/GenBank/DDBJ databases">
        <title>Evolutionary Origins and Diversification of the Mycorrhizal Mutualists.</title>
        <authorList>
            <consortium name="DOE Joint Genome Institute"/>
            <consortium name="Mycorrhizal Genomics Consortium"/>
            <person name="Kohler A."/>
            <person name="Kuo A."/>
            <person name="Nagy L.G."/>
            <person name="Floudas D."/>
            <person name="Copeland A."/>
            <person name="Barry K.W."/>
            <person name="Cichocki N."/>
            <person name="Veneault-Fourrey C."/>
            <person name="LaButti K."/>
            <person name="Lindquist E.A."/>
            <person name="Lipzen A."/>
            <person name="Lundell T."/>
            <person name="Morin E."/>
            <person name="Murat C."/>
            <person name="Riley R."/>
            <person name="Ohm R."/>
            <person name="Sun H."/>
            <person name="Tunlid A."/>
            <person name="Henrissat B."/>
            <person name="Grigoriev I.V."/>
            <person name="Hibbett D.S."/>
            <person name="Martin F."/>
        </authorList>
    </citation>
    <scope>NUCLEOTIDE SEQUENCE [LARGE SCALE GENOMIC DNA]</scope>
    <source>
        <strain evidence="7">FD-334 SS-4</strain>
    </source>
</reference>
<comment type="catalytic activity">
    <reaction evidence="4">
        <text>L-glutamate + NAD(+) + H2O = 2-oxoglutarate + NH4(+) + NADH + H(+)</text>
        <dbReference type="Rhea" id="RHEA:15133"/>
        <dbReference type="ChEBI" id="CHEBI:15377"/>
        <dbReference type="ChEBI" id="CHEBI:15378"/>
        <dbReference type="ChEBI" id="CHEBI:16810"/>
        <dbReference type="ChEBI" id="CHEBI:28938"/>
        <dbReference type="ChEBI" id="CHEBI:29985"/>
        <dbReference type="ChEBI" id="CHEBI:57540"/>
        <dbReference type="ChEBI" id="CHEBI:57945"/>
        <dbReference type="EC" id="1.4.1.2"/>
    </reaction>
</comment>
<dbReference type="SUPFAM" id="SSF53223">
    <property type="entry name" value="Aminoacid dehydrogenase-like, N-terminal domain"/>
    <property type="match status" value="1"/>
</dbReference>
<evidence type="ECO:0000256" key="3">
    <source>
        <dbReference type="ARBA" id="ARBA00023027"/>
    </source>
</evidence>
<sequence>MSTPPTPNGNGNGLSVPAQAAQRLAALHSLHGSDSSLHRVKNQPGYMTPVFKGKNEQRAQVENVVAQKGFIPSELIANEVDWFYSSLGIDDTYFQNESREVISDHIIALFGAKILAYTKHDPSKLVIDLEKIDEQGNGATFIHTSPPGLTTTEGPGSTCESRIDELFLNNSTPENAYRLETFRSTGSISATASQQLRCYFVNKCHFPPKPVLAPGQKTDIRSVSDSSFLDRATKNTLEIYQNVMWNVETRHGPVIEYFEVEGTRERRLVIGYKMGGTSGFFSALSNLYHFYSLYSARKYVEQFSNGITIISLYLNPLPNSNNAPPIESSIQQVMKEASLLFCLPDNPFFLPKSLGSNAVQEATYAYCGWVFAQHFCNRLGPAYLQLKNVLNENDPTHAEVLNNIKKRFREETFTRESIAQVILAYPDLIRLLYVNFAMTHYPSVGASELMPTLSYQRLQTVQPLNDADLYDKIRRAVPNKHELQVLESFLIFNKHILKTNFYQPTKVALSFRLAPDFLPEVEYPRKPFGMFFVIGNDFRGFHIRFRDVARGGIRIVMSRNKENYSINQRMLFDENYNLASTQSLKNKDIPEGGAKGTILPSLGARPRGCFEKYVDAIIDLLIPGTTPGIKEPLVDLYEKPELLFFGPDEGTADMMDWAALHARSRGAETWWKSFTTGKSAETLGGVPHDTYGMTSLSIRQYVLGLYKQLGLREKDITKVQTGGPDGDLGSNEILLSSDKTVAVIDGSGVLADPVGLDRAELIRLAKLRVPVANFNTAKLSKEGYLVKVEDQDVKLPSGEIVLDGTDFRNGAHLRFKADLFVPCGGRPEAVNISNMAALIDADGKPHFKYIVEGANLFLTQQARLHLEKRKVILFKDSSTNKGGVTSSSLEVLAGLALSTEEYTNLMIFKDGKPSPFYQSYVKDIQAKITENAAAEFHCIWKEHARLQGAKTRTAISDDLSQTLNNLQAELESSDLYDDVPSRNGVMRRAIPRTLVEQVGLETLLGRLPEAYQRALFSSWVASHFIYKYGVNGSSVDFFHFARDLGHTDA</sequence>
<dbReference type="GO" id="GO:0005739">
    <property type="term" value="C:mitochondrion"/>
    <property type="evidence" value="ECO:0007669"/>
    <property type="project" value="UniProtKB-UniRule"/>
</dbReference>
<dbReference type="Pfam" id="PF00208">
    <property type="entry name" value="ELFV_dehydrog"/>
    <property type="match status" value="1"/>
</dbReference>
<comment type="function">
    <text evidence="4">NAD(+)-dependent glutamate dehydrogenase which degrades glutamate to ammonia and alpha-ketoglutarate.</text>
</comment>
<name>A0A0D2M167_HYPSF</name>
<accession>A0A0D2M167</accession>
<evidence type="ECO:0000313" key="6">
    <source>
        <dbReference type="EMBL" id="KJA16943.1"/>
    </source>
</evidence>
<dbReference type="SMART" id="SM00839">
    <property type="entry name" value="ELFV_dehydrog"/>
    <property type="match status" value="1"/>
</dbReference>
<evidence type="ECO:0000259" key="5">
    <source>
        <dbReference type="SMART" id="SM00839"/>
    </source>
</evidence>
<dbReference type="Pfam" id="PF23147">
    <property type="entry name" value="GDH2_N"/>
    <property type="match status" value="1"/>
</dbReference>
<dbReference type="InterPro" id="IPR055480">
    <property type="entry name" value="NAD-GDH_N"/>
</dbReference>
<evidence type="ECO:0000313" key="7">
    <source>
        <dbReference type="Proteomes" id="UP000054270"/>
    </source>
</evidence>
<comment type="similarity">
    <text evidence="1 4">Belongs to the Glu/Leu/Phe/Val dehydrogenases family.</text>
</comment>